<gene>
    <name evidence="2" type="ORF">AVDCRST_MAG30-4014</name>
</gene>
<feature type="compositionally biased region" description="Basic and acidic residues" evidence="1">
    <location>
        <begin position="70"/>
        <end position="107"/>
    </location>
</feature>
<dbReference type="AlphaFoldDB" id="A0A6J4TXN1"/>
<feature type="compositionally biased region" description="Basic and acidic residues" evidence="1">
    <location>
        <begin position="250"/>
        <end position="260"/>
    </location>
</feature>
<evidence type="ECO:0000313" key="2">
    <source>
        <dbReference type="EMBL" id="CAA9533671.1"/>
    </source>
</evidence>
<dbReference type="EMBL" id="CADCVS010000527">
    <property type="protein sequence ID" value="CAA9533671.1"/>
    <property type="molecule type" value="Genomic_DNA"/>
</dbReference>
<feature type="region of interest" description="Disordered" evidence="1">
    <location>
        <begin position="188"/>
        <end position="301"/>
    </location>
</feature>
<name>A0A6J4TXN1_9ACTN</name>
<protein>
    <submittedName>
        <fullName evidence="2">GH74</fullName>
    </submittedName>
</protein>
<organism evidence="2">
    <name type="scientific">uncultured Solirubrobacteraceae bacterium</name>
    <dbReference type="NCBI Taxonomy" id="1162706"/>
    <lineage>
        <taxon>Bacteria</taxon>
        <taxon>Bacillati</taxon>
        <taxon>Actinomycetota</taxon>
        <taxon>Thermoleophilia</taxon>
        <taxon>Solirubrobacterales</taxon>
        <taxon>Solirubrobacteraceae</taxon>
        <taxon>environmental samples</taxon>
    </lineage>
</organism>
<feature type="non-terminal residue" evidence="2">
    <location>
        <position position="1"/>
    </location>
</feature>
<accession>A0A6J4TXN1</accession>
<feature type="compositionally biased region" description="Basic residues" evidence="1">
    <location>
        <begin position="48"/>
        <end position="58"/>
    </location>
</feature>
<feature type="region of interest" description="Disordered" evidence="1">
    <location>
        <begin position="1"/>
        <end position="130"/>
    </location>
</feature>
<reference evidence="2" key="1">
    <citation type="submission" date="2020-02" db="EMBL/GenBank/DDBJ databases">
        <authorList>
            <person name="Meier V. D."/>
        </authorList>
    </citation>
    <scope>NUCLEOTIDE SEQUENCE</scope>
    <source>
        <strain evidence="2">AVDCRST_MAG30</strain>
    </source>
</reference>
<feature type="compositionally biased region" description="Basic residues" evidence="1">
    <location>
        <begin position="1"/>
        <end position="30"/>
    </location>
</feature>
<feature type="compositionally biased region" description="Low complexity" evidence="1">
    <location>
        <begin position="219"/>
        <end position="244"/>
    </location>
</feature>
<proteinExistence type="predicted"/>
<feature type="non-terminal residue" evidence="2">
    <location>
        <position position="301"/>
    </location>
</feature>
<evidence type="ECO:0000256" key="1">
    <source>
        <dbReference type="SAM" id="MobiDB-lite"/>
    </source>
</evidence>
<sequence length="301" mass="33720">EARAPHPRLAARGHRAGRLRRLGRRLRRGRQALEPPRGHPGQAAPGQRARHRPRRRRLPAHDQQGLLPDRPQDEEGRAGPRDDQRPGQVLDGRHLPRADGHGSEDPARIGPPRRRGVAPRLPGLHPLRRRRQELADPLAARRGGPPQDHRAAWPDLRVRRRPRRDADLRRRRAHVRRALHAARPRHRLRGRPEGPAVPARLDGGPALPLRGRRAEVARRAVGPGHAAHVAGAGHAAAGRQGRPRLPLEGPRADLRPDRQGARRALQVQDGRRAEPLPRALRRHDRRHDGRRQDVAGGVQPV</sequence>